<dbReference type="GO" id="GO:0017038">
    <property type="term" value="P:protein import"/>
    <property type="evidence" value="ECO:0007669"/>
    <property type="project" value="InterPro"/>
</dbReference>
<dbReference type="GO" id="GO:0016020">
    <property type="term" value="C:membrane"/>
    <property type="evidence" value="ECO:0007669"/>
    <property type="project" value="InterPro"/>
</dbReference>
<dbReference type="PANTHER" id="PTHR30612">
    <property type="entry name" value="SECA INNER MEMBRANE COMPONENT OF SEC PROTEIN SECRETION SYSTEM"/>
    <property type="match status" value="1"/>
</dbReference>
<dbReference type="GO" id="GO:0006886">
    <property type="term" value="P:intracellular protein transport"/>
    <property type="evidence" value="ECO:0007669"/>
    <property type="project" value="InterPro"/>
</dbReference>
<protein>
    <recommendedName>
        <fullName evidence="4">SecA family profile domain-containing protein</fullName>
    </recommendedName>
</protein>
<keyword evidence="1" id="KW-0813">Transport</keyword>
<reference evidence="5" key="1">
    <citation type="submission" date="2021-09" db="EMBL/GenBank/DDBJ databases">
        <authorList>
            <consortium name="AG Swart"/>
            <person name="Singh M."/>
            <person name="Singh A."/>
            <person name="Seah K."/>
            <person name="Emmerich C."/>
        </authorList>
    </citation>
    <scope>NUCLEOTIDE SEQUENCE</scope>
    <source>
        <strain evidence="5">ATCC30299</strain>
    </source>
</reference>
<keyword evidence="2" id="KW-0811">Translocation</keyword>
<evidence type="ECO:0000256" key="2">
    <source>
        <dbReference type="ARBA" id="ARBA00023010"/>
    </source>
</evidence>
<proteinExistence type="predicted"/>
<dbReference type="Proteomes" id="UP001162131">
    <property type="component" value="Unassembled WGS sequence"/>
</dbReference>
<evidence type="ECO:0000256" key="3">
    <source>
        <dbReference type="SAM" id="Coils"/>
    </source>
</evidence>
<evidence type="ECO:0000256" key="1">
    <source>
        <dbReference type="ARBA" id="ARBA00022927"/>
    </source>
</evidence>
<dbReference type="GO" id="GO:0005524">
    <property type="term" value="F:ATP binding"/>
    <property type="evidence" value="ECO:0007669"/>
    <property type="project" value="InterPro"/>
</dbReference>
<feature type="coiled-coil region" evidence="3">
    <location>
        <begin position="1247"/>
        <end position="1274"/>
    </location>
</feature>
<keyword evidence="6" id="KW-1185">Reference proteome</keyword>
<dbReference type="Pfam" id="PF07517">
    <property type="entry name" value="SecA_DEAD"/>
    <property type="match status" value="1"/>
</dbReference>
<organism evidence="5 6">
    <name type="scientific">Blepharisma stoltei</name>
    <dbReference type="NCBI Taxonomy" id="1481888"/>
    <lineage>
        <taxon>Eukaryota</taxon>
        <taxon>Sar</taxon>
        <taxon>Alveolata</taxon>
        <taxon>Ciliophora</taxon>
        <taxon>Postciliodesmatophora</taxon>
        <taxon>Heterotrichea</taxon>
        <taxon>Heterotrichida</taxon>
        <taxon>Blepharismidae</taxon>
        <taxon>Blepharisma</taxon>
    </lineage>
</organism>
<gene>
    <name evidence="5" type="ORF">BSTOLATCC_MIC2710</name>
</gene>
<evidence type="ECO:0000313" key="5">
    <source>
        <dbReference type="EMBL" id="CAG9311001.1"/>
    </source>
</evidence>
<evidence type="ECO:0000313" key="6">
    <source>
        <dbReference type="Proteomes" id="UP001162131"/>
    </source>
</evidence>
<comment type="caution">
    <text evidence="5">The sequence shown here is derived from an EMBL/GenBank/DDBJ whole genome shotgun (WGS) entry which is preliminary data.</text>
</comment>
<dbReference type="InterPro" id="IPR027417">
    <property type="entry name" value="P-loop_NTPase"/>
</dbReference>
<feature type="domain" description="SecA family profile" evidence="4">
    <location>
        <begin position="2223"/>
        <end position="2824"/>
    </location>
</feature>
<dbReference type="SUPFAM" id="SSF52540">
    <property type="entry name" value="P-loop containing nucleoside triphosphate hydrolases"/>
    <property type="match status" value="3"/>
</dbReference>
<dbReference type="GO" id="GO:0006605">
    <property type="term" value="P:protein targeting"/>
    <property type="evidence" value="ECO:0007669"/>
    <property type="project" value="InterPro"/>
</dbReference>
<dbReference type="InterPro" id="IPR011115">
    <property type="entry name" value="SecA_DEAD"/>
</dbReference>
<dbReference type="InterPro" id="IPR014018">
    <property type="entry name" value="SecA_motor_DEAD"/>
</dbReference>
<dbReference type="EMBL" id="CAJZBQ010000003">
    <property type="protein sequence ID" value="CAG9311001.1"/>
    <property type="molecule type" value="Genomic_DNA"/>
</dbReference>
<dbReference type="InterPro" id="IPR000185">
    <property type="entry name" value="SecA"/>
</dbReference>
<keyword evidence="1" id="KW-0653">Protein transport</keyword>
<dbReference type="PROSITE" id="PS51196">
    <property type="entry name" value="SECA_MOTOR_DEAD"/>
    <property type="match status" value="1"/>
</dbReference>
<sequence>MVEKLKPEVLIFNVIDVEIKNTLKISSSLELKFQLFNEVTGKFVHQSDNEILNKSWRIYSEVEKYDQDFLILKALSSDLIELGSANIRLNQNFPDRQVISIKENGEEIIDVSIEIILQEINEESWNITDNELEMIEGSKTDLNLEIKKNIYFDEKPINNDTAKPDDNESQFISQAIDETKEPLLEEKKNEAISSMNLEEQSQLDQLTEGKISFAQDPRDEDLHDLQQKIQEGFAKHEINDKEQLYAKIQDSEENFNFWMEKGNHEEAREEEKILIELNKLLTYFEKVSINYETIDKPKIDLDSANIEINIEEEFKLRLAKYNIKNHEGLLKKIKDTNKDIKMYKKLKKKILVDKAEETLEELEYLCSLRDRLVVKTLKEREINYIQSKINFLDDLYEDAASMAESLEKHLSKILCYFSSKSFNFELPQLLLEKINQIDLDQEFEILNELAKRPDEKIDCKLANTLKEYSEKQTWESAIGAIRKNIRNVSPINFKELFRLIEKSKMMTENLENKDIILLIGSTGCGKSTTVHFLAGSMLTKVKENGIEHIIPFLINDEALKKVNVSNLYKSETKHITAVKIPTESEIFVCDTPGLMDTAGAEVDIANTIGIANAIQKCKSVRPLILLSGKADGDRFQGFKKLANSLSKFCPGLKKYSQSFGYAFTKYDKDEIENIHGRINNLLTDDSHDSLSRELIEDIEEKTRKEINVIYPLTDNPEHILHKILDIIPIDNPDHIFNCFLTSESREKIQSQIDIHKGEIETALRKRDYSIIKDRLEDLKTLSFLFKEYEEKYKQCVDSVIEGTNEIFHSATKLFNSSVHEKNVLLKDIVEAYKCSFNEIKESEKIRESHLKGETPSPEEFLNNIEQQLKWNEKNNIENFDIEVAKAKLKNLSLIAEFFEEFNGKNSELKLIYENFIINMIKEAEKSFEIKDFNLCSSNIRQVKTYLKNIGEYLNLSDLDIKYKELLEIIKSSILAVVGNLAPLYAKDKTEENDIDTIINHFEILSNIKEIDMFKEIIDIENLESSIANAVEQYSDHYNKLSAKIFDIIKDNDTCGLSAAKAIFEEMELLTKINEIEVKVSAAHKGLKFEIERKMMRFKNNIKEILNSFANSERIDFKLLSISLAGLKEGEWFEKYCPGVFESELGKINQEIMNFVDEIDSKFKYIDLSIEHSSSIKKAFDLVNQMKSIETLKEFIPSLEKIGESYCNKFESSINQVLHEITSEFLHEKEDSKSFNEDQNNLKTDSFEENYHEDIDEIKTSANEEEKQIKSTQTKENTLNWTKANHAFNYLKICKEISYINSECLWTEFTEFLQKSWQQINQSFDNSFNIIQRFINKEPLSEAQCKEASQGLYLAYEKGIDIRNKSQSIVDYLKCENTLEEYNTKIIRIEQELFNTSEHYKHENQINQYYLSLLIFESLSLLDQIIANKTTFSKRFSNIQDEFFKQIGETEKNIINFIHNLDFSEAERLINSLDKLNKRGNFRMISNKIQSVISNLMLNSQHCLEEASIKTNDENINNVVENQKNIKNAKEKIFSYIDEETKLILFESETQFYSFLADRIKNWIIRIEQAINKYSYYDAETFIGNLEKISCILSFSEITSLLEFEISDLKIRIENLPQSFPENFESIPIESYKDCINPKYIIKELEKAAQKNPHFIDCIEKIKQILNKKIEIIEEEMSKSNYYDKKQKIKSIERIHQNLPEEIEKDVKLKIKEWIKSLKLNKEERAILLENATRDKDLEKLCQIIIDDVHNRRGSKSINDSKNRLKSVLSSIIDEACHALKQNDLELALEKATIYEHYKSILKALGNDGKNLIDKKLGNEINKKFDALCRCIWNLKDEKADVIVNNWKDFQRIVEFNIRLTDIENGYRLSSLDRLTQYTYSTLSDFFISIHRNYSLSKPPNNTQFTKYYLDKISEYDILLKALKEFKSLHCGNCDNEEIGEEFYYDSNPIKLYLNLSYCQNYSEIRDELNNEFGGIVNYLKSFTVQDDEIKHEKILDDRFKLLKEKFHAMIMFEEIKNHISNFSQYFDECIKSIKAEIDLVKQSTLDCIAKDDFLDADYAKLRIGHRLLSSFKNSIHLEGIDLTQILDKIENTIRKKAENYKKIALGSFTSIDDATKSLISIKTISINFPPMKKSLEELIDQLLIQFKSHGNIKVRTIYDKLEKENTGLIIINEHKFFETEKHRLWAERTEKFNIDYVMERIDGSNIDKTALREQFVKYSKFYKKISSKYIEITADSSINDAIDALSGLIITKFSISDFDFGSVSSVTSLNKIDKKIIPKLLAYLATLWTLLNIKKTKPDLKEKNDKEILSPHPVQVLSIFRMIGIGYSGQITFANNLIQILTGEGKSVTLGLASAILAILGFSVRCACYSEHLSKRDHEEFSELFSCLHISNWIDYGTFNELCENEINSKIDIREFVKNEINQNSEDSDFRTHLELERPRILLIDEVDVFFGKSFYGKIFRPAATLQNDFIKNLINLIWSRRNGNLNLADILKSQEFIKCRSYFSNYQELIVEAVKDMIYDLQYLDSHEYILQDDRIGYKMHDGVSFHTSYGYYTMWTYYKEHENNRISKRSLGNHIGISIRCGDFSYAEMPNNFTHIMGVTGTLKTLGHHEKNIIENDYNIRNYTYMPSVFGDNNRIFRENADIYVENDKQNYFQRISDEINNRMIGSNRGERAILIFFETSEKLLDFYNTSNPSWKKYQFQMVTEDLRSGDRYRMINQATISGYVSLFTRVFGRGIDFKCQNQTVESSGGVHVIQTFLSEEASEETQIMGRSARQGQQGSFSMVLFAEELQKFQINDIDILNARNNSTIYDLLRQKRNEFYETKNSNENKHVKYIKQSHDRSIEFLNNITHGNLDGFKSFILEQNISNFTENSYNIIILLQATEPMSHLLQNAKNTIGMIFKRAREILAKKAVSPGCFQIKYCIYRTSSCPNDLIFQASPWSNKPSVLESFIKEIRTQGGKGNEAINKALKYINDRHHHEKISKVILIGDFVNTASQSPFNNQFSKKKKHKSSQISSMEDYHEELAKAARNGIPIHGFYTSPSSSSAFEEIGETTRGANAFLDINSHSGAENLTNAICKEILRVASGEDAVNLYQRQYEMANFNRSFYSVHR</sequence>
<accession>A0AAU9IC45</accession>
<evidence type="ECO:0000259" key="4">
    <source>
        <dbReference type="PROSITE" id="PS51196"/>
    </source>
</evidence>
<keyword evidence="3" id="KW-0175">Coiled coil</keyword>
<dbReference type="PANTHER" id="PTHR30612:SF0">
    <property type="entry name" value="CHLOROPLAST PROTEIN-TRANSPORTING ATPASE"/>
    <property type="match status" value="1"/>
</dbReference>
<dbReference type="Gene3D" id="3.40.50.300">
    <property type="entry name" value="P-loop containing nucleotide triphosphate hydrolases"/>
    <property type="match status" value="3"/>
</dbReference>
<name>A0AAU9IC45_9CILI</name>